<dbReference type="EMBL" id="AP027080">
    <property type="protein sequence ID" value="BDU71511.1"/>
    <property type="molecule type" value="Genomic_DNA"/>
</dbReference>
<dbReference type="CDD" id="cd00400">
    <property type="entry name" value="Voltage_gated_ClC"/>
    <property type="match status" value="1"/>
</dbReference>
<dbReference type="Gene3D" id="1.10.3080.10">
    <property type="entry name" value="Clc chloride channel"/>
    <property type="match status" value="1"/>
</dbReference>
<keyword evidence="6 10" id="KW-0472">Membrane</keyword>
<dbReference type="InterPro" id="IPR050368">
    <property type="entry name" value="ClC-type_chloride_channel"/>
</dbReference>
<evidence type="ECO:0000256" key="6">
    <source>
        <dbReference type="ARBA" id="ARBA00023136"/>
    </source>
</evidence>
<reference evidence="12" key="1">
    <citation type="journal article" date="2023" name="Int. J. Syst. Evol. Microbiol.">
        <title>Mesoterricola silvestris gen. nov., sp. nov., Mesoterricola sediminis sp. nov., Geothrix oryzae sp. nov., Geothrix edaphica sp. nov., Geothrix rubra sp. nov., and Geothrix limicola sp. nov., six novel members of Acidobacteriota isolated from soils.</title>
        <authorList>
            <person name="Itoh H."/>
            <person name="Sugisawa Y."/>
            <person name="Mise K."/>
            <person name="Xu Z."/>
            <person name="Kuniyasu M."/>
            <person name="Ushijima N."/>
            <person name="Kawano K."/>
            <person name="Kobayashi E."/>
            <person name="Shiratori Y."/>
            <person name="Masuda Y."/>
            <person name="Senoo K."/>
        </authorList>
    </citation>
    <scope>NUCLEOTIDE SEQUENCE [LARGE SCALE GENOMIC DNA]</scope>
    <source>
        <strain evidence="12">W79</strain>
    </source>
</reference>
<keyword evidence="9" id="KW-0407">Ion channel</keyword>
<keyword evidence="4 10" id="KW-1133">Transmembrane helix</keyword>
<protein>
    <recommendedName>
        <fullName evidence="13">Chloride channel protein</fullName>
    </recommendedName>
</protein>
<dbReference type="InterPro" id="IPR001807">
    <property type="entry name" value="ClC"/>
</dbReference>
<name>A0AA48K7U0_9BACT</name>
<evidence type="ECO:0000313" key="12">
    <source>
        <dbReference type="Proteomes" id="UP001238179"/>
    </source>
</evidence>
<keyword evidence="12" id="KW-1185">Reference proteome</keyword>
<dbReference type="Proteomes" id="UP001238179">
    <property type="component" value="Chromosome"/>
</dbReference>
<evidence type="ECO:0000256" key="10">
    <source>
        <dbReference type="SAM" id="Phobius"/>
    </source>
</evidence>
<keyword evidence="7" id="KW-0869">Chloride channel</keyword>
<dbReference type="PANTHER" id="PTHR43427">
    <property type="entry name" value="CHLORIDE CHANNEL PROTEIN CLC-E"/>
    <property type="match status" value="1"/>
</dbReference>
<dbReference type="AlphaFoldDB" id="A0AA48K7U0"/>
<dbReference type="SUPFAM" id="SSF81340">
    <property type="entry name" value="Clc chloride channel"/>
    <property type="match status" value="1"/>
</dbReference>
<dbReference type="KEGG" id="msil:METEAL_06850"/>
<comment type="subcellular location">
    <subcellularLocation>
        <location evidence="1">Membrane</location>
        <topology evidence="1">Multi-pass membrane protein</topology>
    </subcellularLocation>
</comment>
<proteinExistence type="predicted"/>
<dbReference type="Pfam" id="PF00654">
    <property type="entry name" value="Voltage_CLC"/>
    <property type="match status" value="1"/>
</dbReference>
<feature type="transmembrane region" description="Helical" evidence="10">
    <location>
        <begin position="344"/>
        <end position="361"/>
    </location>
</feature>
<feature type="transmembrane region" description="Helical" evidence="10">
    <location>
        <begin position="254"/>
        <end position="274"/>
    </location>
</feature>
<dbReference type="GO" id="GO:0005254">
    <property type="term" value="F:chloride channel activity"/>
    <property type="evidence" value="ECO:0007669"/>
    <property type="project" value="UniProtKB-KW"/>
</dbReference>
<accession>A0AA48K7U0</accession>
<sequence length="420" mass="45114">MRKIVKMRHWIMLAVPIGLVAGVGVSTLEIVCNQVFWGHIYRLGPALRLAAPILGLFASGWILNRLHLRTVGMLNDVVIQYHTPPMELNPRVDLMEATACVATVGFGASLGLGGPSQWLGARAALYLHRFIGRFRPMQGITRRQILLVGAAAGVAAYFRAPLAGTILAMETPFRRDLDGTALLPASVASLLSHWVHGRLVDSNPLLPFPDLGPTSWRPIAEAVLIGLAAGLLSRRFQRGVIWIRKWTGAWSWRARGLAGGLCTSFTAWIAWRFFGDTWTLQGGLPVALQVFQANFIPLAILALLALKVLAVWATLGTTGVAGLLVVTLSVGTLLGGAIHPLTPHMTLGLACAVAVCAYLAANYNAPLTGLALAVEWGGRALLLSAWPAVLLATWIGAGLANTPAKIRHRHIRDHHGKVSH</sequence>
<feature type="transmembrane region" description="Helical" evidence="10">
    <location>
        <begin position="215"/>
        <end position="233"/>
    </location>
</feature>
<dbReference type="InterPro" id="IPR014743">
    <property type="entry name" value="Cl-channel_core"/>
</dbReference>
<keyword evidence="2" id="KW-0813">Transport</keyword>
<evidence type="ECO:0000256" key="2">
    <source>
        <dbReference type="ARBA" id="ARBA00022448"/>
    </source>
</evidence>
<feature type="transmembrane region" description="Helical" evidence="10">
    <location>
        <begin position="43"/>
        <end position="63"/>
    </location>
</feature>
<feature type="transmembrane region" description="Helical" evidence="10">
    <location>
        <begin position="320"/>
        <end position="338"/>
    </location>
</feature>
<evidence type="ECO:0000256" key="5">
    <source>
        <dbReference type="ARBA" id="ARBA00023065"/>
    </source>
</evidence>
<dbReference type="RefSeq" id="WP_316414404.1">
    <property type="nucleotide sequence ID" value="NZ_AP027080.1"/>
</dbReference>
<evidence type="ECO:0000256" key="3">
    <source>
        <dbReference type="ARBA" id="ARBA00022692"/>
    </source>
</evidence>
<evidence type="ECO:0000313" key="11">
    <source>
        <dbReference type="EMBL" id="BDU71511.1"/>
    </source>
</evidence>
<keyword evidence="8" id="KW-0868">Chloride</keyword>
<evidence type="ECO:0000256" key="8">
    <source>
        <dbReference type="ARBA" id="ARBA00023214"/>
    </source>
</evidence>
<evidence type="ECO:0000256" key="7">
    <source>
        <dbReference type="ARBA" id="ARBA00023173"/>
    </source>
</evidence>
<gene>
    <name evidence="11" type="ORF">METEAL_06850</name>
</gene>
<dbReference type="GO" id="GO:0034707">
    <property type="term" value="C:chloride channel complex"/>
    <property type="evidence" value="ECO:0007669"/>
    <property type="project" value="UniProtKB-KW"/>
</dbReference>
<organism evidence="11 12">
    <name type="scientific">Mesoterricola silvestris</name>
    <dbReference type="NCBI Taxonomy" id="2927979"/>
    <lineage>
        <taxon>Bacteria</taxon>
        <taxon>Pseudomonadati</taxon>
        <taxon>Acidobacteriota</taxon>
        <taxon>Holophagae</taxon>
        <taxon>Holophagales</taxon>
        <taxon>Holophagaceae</taxon>
        <taxon>Mesoterricola</taxon>
    </lineage>
</organism>
<keyword evidence="3 10" id="KW-0812">Transmembrane</keyword>
<evidence type="ECO:0000256" key="9">
    <source>
        <dbReference type="ARBA" id="ARBA00023303"/>
    </source>
</evidence>
<evidence type="ECO:0000256" key="4">
    <source>
        <dbReference type="ARBA" id="ARBA00022989"/>
    </source>
</evidence>
<feature type="transmembrane region" description="Helical" evidence="10">
    <location>
        <begin position="381"/>
        <end position="400"/>
    </location>
</feature>
<feature type="transmembrane region" description="Helical" evidence="10">
    <location>
        <begin position="294"/>
        <end position="313"/>
    </location>
</feature>
<dbReference type="PANTHER" id="PTHR43427:SF6">
    <property type="entry name" value="CHLORIDE CHANNEL PROTEIN CLC-E"/>
    <property type="match status" value="1"/>
</dbReference>
<feature type="transmembrane region" description="Helical" evidence="10">
    <location>
        <begin position="145"/>
        <end position="169"/>
    </location>
</feature>
<keyword evidence="5" id="KW-0406">Ion transport</keyword>
<evidence type="ECO:0008006" key="13">
    <source>
        <dbReference type="Google" id="ProtNLM"/>
    </source>
</evidence>
<dbReference type="PRINTS" id="PR00762">
    <property type="entry name" value="CLCHANNEL"/>
</dbReference>
<evidence type="ECO:0000256" key="1">
    <source>
        <dbReference type="ARBA" id="ARBA00004141"/>
    </source>
</evidence>